<dbReference type="InterPro" id="IPR029070">
    <property type="entry name" value="Chitinase_insertion_sf"/>
</dbReference>
<feature type="domain" description="SLH" evidence="3">
    <location>
        <begin position="411"/>
        <end position="474"/>
    </location>
</feature>
<reference evidence="5 6" key="1">
    <citation type="submission" date="2018-07" db="EMBL/GenBank/DDBJ databases">
        <title>Lottiidibacillus patelloidae gen. nov., sp. nov., isolated from the intestinal tract of a marine limpet and the reclassification of B. taeanensis BH030017T, B. algicola KMM 3737T and B. hwajinpoensis SW-72T as genus Lottiidibacillus.</title>
        <authorList>
            <person name="Liu R."/>
            <person name="Huang Z."/>
        </authorList>
    </citation>
    <scope>NUCLEOTIDE SEQUENCE [LARGE SCALE GENOMIC DNA]</scope>
    <source>
        <strain evidence="5 6">BH030017</strain>
    </source>
</reference>
<dbReference type="PROSITE" id="PS51910">
    <property type="entry name" value="GH18_2"/>
    <property type="match status" value="1"/>
</dbReference>
<feature type="domain" description="SLH" evidence="3">
    <location>
        <begin position="533"/>
        <end position="593"/>
    </location>
</feature>
<name>A0A366XNX2_9BACI</name>
<dbReference type="OrthoDB" id="9775889at2"/>
<dbReference type="InterPro" id="IPR011583">
    <property type="entry name" value="Chitinase_II/V-like_cat"/>
</dbReference>
<dbReference type="PANTHER" id="PTHR46066:SF2">
    <property type="entry name" value="CHITINASE DOMAIN-CONTAINING PROTEIN 1"/>
    <property type="match status" value="1"/>
</dbReference>
<dbReference type="AlphaFoldDB" id="A0A366XNX2"/>
<evidence type="ECO:0000259" key="4">
    <source>
        <dbReference type="PROSITE" id="PS51910"/>
    </source>
</evidence>
<organism evidence="5 6">
    <name type="scientific">Bacillus taeanensis</name>
    <dbReference type="NCBI Taxonomy" id="273032"/>
    <lineage>
        <taxon>Bacteria</taxon>
        <taxon>Bacillati</taxon>
        <taxon>Bacillota</taxon>
        <taxon>Bacilli</taxon>
        <taxon>Bacillales</taxon>
        <taxon>Bacillaceae</taxon>
        <taxon>Bacillus</taxon>
    </lineage>
</organism>
<comment type="caution">
    <text evidence="5">The sequence shown here is derived from an EMBL/GenBank/DDBJ whole genome shotgun (WGS) entry which is preliminary data.</text>
</comment>
<accession>A0A366XNX2</accession>
<dbReference type="GO" id="GO:0005975">
    <property type="term" value="P:carbohydrate metabolic process"/>
    <property type="evidence" value="ECO:0007669"/>
    <property type="project" value="InterPro"/>
</dbReference>
<keyword evidence="5" id="KW-0378">Hydrolase</keyword>
<keyword evidence="6" id="KW-1185">Reference proteome</keyword>
<evidence type="ECO:0000256" key="1">
    <source>
        <dbReference type="ARBA" id="ARBA00022729"/>
    </source>
</evidence>
<evidence type="ECO:0000256" key="2">
    <source>
        <dbReference type="ARBA" id="ARBA00023295"/>
    </source>
</evidence>
<keyword evidence="1" id="KW-0732">Signal</keyword>
<dbReference type="PANTHER" id="PTHR46066">
    <property type="entry name" value="CHITINASE DOMAIN-CONTAINING PROTEIN 1 FAMILY MEMBER"/>
    <property type="match status" value="1"/>
</dbReference>
<dbReference type="Gene3D" id="3.20.20.80">
    <property type="entry name" value="Glycosidases"/>
    <property type="match status" value="1"/>
</dbReference>
<dbReference type="GO" id="GO:0016787">
    <property type="term" value="F:hydrolase activity"/>
    <property type="evidence" value="ECO:0007669"/>
    <property type="project" value="UniProtKB-KW"/>
</dbReference>
<keyword evidence="2" id="KW-0326">Glycosidase</keyword>
<dbReference type="PROSITE" id="PS51272">
    <property type="entry name" value="SLH"/>
    <property type="match status" value="3"/>
</dbReference>
<dbReference type="Pfam" id="PF00395">
    <property type="entry name" value="SLH"/>
    <property type="match status" value="3"/>
</dbReference>
<dbReference type="SMART" id="SM00636">
    <property type="entry name" value="Glyco_18"/>
    <property type="match status" value="1"/>
</dbReference>
<evidence type="ECO:0000259" key="3">
    <source>
        <dbReference type="PROSITE" id="PS51272"/>
    </source>
</evidence>
<dbReference type="RefSeq" id="WP_113808212.1">
    <property type="nucleotide sequence ID" value="NZ_QOCW01000033.1"/>
</dbReference>
<dbReference type="SUPFAM" id="SSF51445">
    <property type="entry name" value="(Trans)glycosidases"/>
    <property type="match status" value="1"/>
</dbReference>
<dbReference type="EMBL" id="QOCW01000033">
    <property type="protein sequence ID" value="RBW67607.1"/>
    <property type="molecule type" value="Genomic_DNA"/>
</dbReference>
<sequence length="593" mass="66390">MELFQRHKLIEKDGTQTIILYLNPLITEFADELGLLDKKKSKRFEEAVKTYVKNNFPTVKKGMIKVMFGTMVFTTISLGETSTPQAEAADFNMSYLFFGTTTSQIQFVDRTEGSLQVAAPSYFDINPDGTLKLSNQFSTRFIAEMKAKNVKVVPFLSNHWNRDLGRAALENREQLANQIAQTIEQYNLGGVNVDIENVTEADRDAYTDLVRLLREKLPPEKEVSVAVAANPYGWKTGWHGSYDYKNLAEYADYLMIMAYDESYESGPAGPVASYGWVEKSITYALNQNVPSEKIVLGLPFFGRYWNEQESYGGRGIAQYRVDELVQQFNGTVTYDSKTASAKAAFTVNAEDPTAYVYGRALTPGNYTVWYENAQSIQAKMDLVHKYNLKGTGSWALGQEDPAIWSHYEQWLQGEPFKDTLTHWARYDARAMHEKGWMKGMEQDLFAPDQTLTRAQAAAIIARALNLQPTGNQSASFQDTANHWAKSDIELVADYGIIIGTETGKFSPDAPITREQIAVILDRVISGTTAQAAQTSSFQDVSADRWSYQSIARMDSLGVVKGMGDQKFQPLDKVTRGQMAALMNRASVHFPGSS</sequence>
<evidence type="ECO:0000313" key="5">
    <source>
        <dbReference type="EMBL" id="RBW67607.1"/>
    </source>
</evidence>
<gene>
    <name evidence="5" type="ORF">DS031_21290</name>
</gene>
<dbReference type="InterPro" id="IPR001119">
    <property type="entry name" value="SLH_dom"/>
</dbReference>
<proteinExistence type="predicted"/>
<dbReference type="Gene3D" id="3.10.50.10">
    <property type="match status" value="1"/>
</dbReference>
<dbReference type="InterPro" id="IPR001223">
    <property type="entry name" value="Glyco_hydro18_cat"/>
</dbReference>
<protein>
    <submittedName>
        <fullName evidence="5">Glycoside hydrolase</fullName>
    </submittedName>
</protein>
<dbReference type="Pfam" id="PF00704">
    <property type="entry name" value="Glyco_hydro_18"/>
    <property type="match status" value="1"/>
</dbReference>
<dbReference type="GO" id="GO:0008061">
    <property type="term" value="F:chitin binding"/>
    <property type="evidence" value="ECO:0007669"/>
    <property type="project" value="InterPro"/>
</dbReference>
<evidence type="ECO:0000313" key="6">
    <source>
        <dbReference type="Proteomes" id="UP000253314"/>
    </source>
</evidence>
<feature type="domain" description="SLH" evidence="3">
    <location>
        <begin position="475"/>
        <end position="530"/>
    </location>
</feature>
<feature type="domain" description="GH18" evidence="4">
    <location>
        <begin position="91"/>
        <end position="414"/>
    </location>
</feature>
<dbReference type="InterPro" id="IPR017853">
    <property type="entry name" value="GH"/>
</dbReference>
<dbReference type="Proteomes" id="UP000253314">
    <property type="component" value="Unassembled WGS sequence"/>
</dbReference>